<dbReference type="AlphaFoldDB" id="A0A9N9PLR0"/>
<feature type="compositionally biased region" description="Low complexity" evidence="1">
    <location>
        <begin position="271"/>
        <end position="286"/>
    </location>
</feature>
<proteinExistence type="predicted"/>
<name>A0A9N9PLR0_9HELO</name>
<feature type="region of interest" description="Disordered" evidence="1">
    <location>
        <begin position="99"/>
        <end position="329"/>
    </location>
</feature>
<reference evidence="3" key="1">
    <citation type="submission" date="2021-07" db="EMBL/GenBank/DDBJ databases">
        <authorList>
            <person name="Durling M."/>
        </authorList>
    </citation>
    <scope>NUCLEOTIDE SEQUENCE</scope>
</reference>
<evidence type="ECO:0000313" key="3">
    <source>
        <dbReference type="EMBL" id="CAG8951441.1"/>
    </source>
</evidence>
<feature type="signal peptide" evidence="2">
    <location>
        <begin position="1"/>
        <end position="19"/>
    </location>
</feature>
<comment type="caution">
    <text evidence="3">The sequence shown here is derived from an EMBL/GenBank/DDBJ whole genome shotgun (WGS) entry which is preliminary data.</text>
</comment>
<dbReference type="Proteomes" id="UP000696280">
    <property type="component" value="Unassembled WGS sequence"/>
</dbReference>
<gene>
    <name evidence="3" type="ORF">HYFRA_00007357</name>
</gene>
<keyword evidence="4" id="KW-1185">Reference proteome</keyword>
<keyword evidence="2" id="KW-0732">Signal</keyword>
<evidence type="ECO:0000313" key="4">
    <source>
        <dbReference type="Proteomes" id="UP000696280"/>
    </source>
</evidence>
<feature type="compositionally biased region" description="Pro residues" evidence="1">
    <location>
        <begin position="172"/>
        <end position="187"/>
    </location>
</feature>
<dbReference type="OrthoDB" id="10425652at2759"/>
<feature type="compositionally biased region" description="Basic and acidic residues" evidence="1">
    <location>
        <begin position="215"/>
        <end position="224"/>
    </location>
</feature>
<dbReference type="EMBL" id="CAJVRL010000043">
    <property type="protein sequence ID" value="CAG8951441.1"/>
    <property type="molecule type" value="Genomic_DNA"/>
</dbReference>
<feature type="compositionally biased region" description="Pro residues" evidence="1">
    <location>
        <begin position="250"/>
        <end position="270"/>
    </location>
</feature>
<organism evidence="3 4">
    <name type="scientific">Hymenoscyphus fraxineus</name>
    <dbReference type="NCBI Taxonomy" id="746836"/>
    <lineage>
        <taxon>Eukaryota</taxon>
        <taxon>Fungi</taxon>
        <taxon>Dikarya</taxon>
        <taxon>Ascomycota</taxon>
        <taxon>Pezizomycotina</taxon>
        <taxon>Leotiomycetes</taxon>
        <taxon>Helotiales</taxon>
        <taxon>Helotiaceae</taxon>
        <taxon>Hymenoscyphus</taxon>
    </lineage>
</organism>
<evidence type="ECO:0000256" key="1">
    <source>
        <dbReference type="SAM" id="MobiDB-lite"/>
    </source>
</evidence>
<feature type="compositionally biased region" description="Polar residues" evidence="1">
    <location>
        <begin position="316"/>
        <end position="329"/>
    </location>
</feature>
<accession>A0A9N9PLR0</accession>
<sequence>MLPFNIFTAAAVLSTFVAGLPLPSTQYGIDNVQFSIPPIIATEVNHDALSKRAPFAPIRMGSFKNMMAKIKPLVPKKGPFWTDPNRVPKVKTPNRYKEKLQKLNPWKNGILGPKQPISPLKTPPKPVRPEGAGPEPPTGPKFQPSMFPKTPAGANQDFHFAKPPSSKENKAAPPPEAPLPKPLPADAPGPQFRESMFPQMPAGANQDFHFAKPPKKQDDAKSEAAEDTPLSPPKKEETPKTGQEQAKAATPPPPPPPQNPAPVSPAPLPAQAPAVAQAPAAAQAAPLSPPPPAALPAQAPGPQFRPSMFPKIPAGANNNFGFATPNNVL</sequence>
<evidence type="ECO:0000256" key="2">
    <source>
        <dbReference type="SAM" id="SignalP"/>
    </source>
</evidence>
<feature type="chain" id="PRO_5040363324" evidence="2">
    <location>
        <begin position="20"/>
        <end position="329"/>
    </location>
</feature>
<protein>
    <submittedName>
        <fullName evidence="3">Uncharacterized protein</fullName>
    </submittedName>
</protein>